<dbReference type="KEGG" id="sect:A359_06780"/>
<proteinExistence type="predicted"/>
<dbReference type="RefSeq" id="WP_014888360.1">
    <property type="nucleotide sequence ID" value="NC_018419.1"/>
</dbReference>
<sequence precursor="true">MSRAIAKQVVLVGMLKTFYAADQRILALREPNTFELLDGISAVMTNTLGAAERAKFYDYCLYVYGYLLFMCPLYCRPSSYLS</sequence>
<dbReference type="Proteomes" id="UP000003936">
    <property type="component" value="Chromosome"/>
</dbReference>
<reference evidence="1 2" key="1">
    <citation type="journal article" date="2012" name="Mol. Biol. Evol.">
        <title>Genome reduction and co-evolution between the primary and secondary bacterial symbionts of psyllids.</title>
        <authorList>
            <person name="Sloan D.B."/>
            <person name="Moran N.A."/>
        </authorList>
    </citation>
    <scope>NUCLEOTIDE SEQUENCE [LARGE SCALE GENOMIC DNA]</scope>
    <source>
        <strain evidence="1">Ceuc_S</strain>
    </source>
</reference>
<evidence type="ECO:0000313" key="2">
    <source>
        <dbReference type="Proteomes" id="UP000003936"/>
    </source>
</evidence>
<protein>
    <submittedName>
        <fullName evidence="1">Uncharacterized protein</fullName>
    </submittedName>
</protein>
<dbReference type="HOGENOM" id="CLU_2556343_0_0_6"/>
<accession>J3YS91</accession>
<gene>
    <name evidence="1" type="ORF">A359_06780</name>
</gene>
<keyword evidence="2" id="KW-1185">Reference proteome</keyword>
<name>J3YS91_9ENTR</name>
<organism evidence="1 2">
    <name type="scientific">secondary endosymbiont of Ctenarytaina eucalypti</name>
    <dbReference type="NCBI Taxonomy" id="1199245"/>
    <lineage>
        <taxon>Bacteria</taxon>
        <taxon>Pseudomonadati</taxon>
        <taxon>Pseudomonadota</taxon>
        <taxon>Gammaproteobacteria</taxon>
        <taxon>Enterobacterales</taxon>
        <taxon>Enterobacteriaceae</taxon>
        <taxon>aphid secondary symbionts</taxon>
    </lineage>
</organism>
<dbReference type="EMBL" id="CP003546">
    <property type="protein sequence ID" value="AFP85063.1"/>
    <property type="molecule type" value="Genomic_DNA"/>
</dbReference>
<dbReference type="AlphaFoldDB" id="J3YS91"/>
<evidence type="ECO:0000313" key="1">
    <source>
        <dbReference type="EMBL" id="AFP85063.1"/>
    </source>
</evidence>